<dbReference type="Pfam" id="PF04237">
    <property type="entry name" value="YjbR"/>
    <property type="match status" value="1"/>
</dbReference>
<dbReference type="SUPFAM" id="SSF142906">
    <property type="entry name" value="YjbR-like"/>
    <property type="match status" value="1"/>
</dbReference>
<reference evidence="1 2" key="1">
    <citation type="submission" date="2014-12" db="EMBL/GenBank/DDBJ databases">
        <title>Draft genome sequences of 10 type strains of Lactococcus.</title>
        <authorList>
            <person name="Sun Z."/>
            <person name="Zhong Z."/>
            <person name="Liu W."/>
            <person name="Zhang W."/>
            <person name="Zhang H."/>
        </authorList>
    </citation>
    <scope>NUCLEOTIDE SEQUENCE [LARGE SCALE GENOMIC DNA]</scope>
    <source>
        <strain evidence="1 2">DSM 20686</strain>
    </source>
</reference>
<dbReference type="RefSeq" id="WP_068162583.1">
    <property type="nucleotide sequence ID" value="NZ_JXJX01000002.1"/>
</dbReference>
<dbReference type="InterPro" id="IPR058532">
    <property type="entry name" value="YjbR/MT2646/Rv2570-like"/>
</dbReference>
<gene>
    <name evidence="1" type="ORF">RU87_GL000762</name>
</gene>
<dbReference type="OrthoDB" id="9789813at2"/>
<dbReference type="Gene3D" id="3.90.1150.30">
    <property type="match status" value="1"/>
</dbReference>
<proteinExistence type="predicted"/>
<organism evidence="1 2">
    <name type="scientific">Pseudolactococcus plantarum</name>
    <dbReference type="NCBI Taxonomy" id="1365"/>
    <lineage>
        <taxon>Bacteria</taxon>
        <taxon>Bacillati</taxon>
        <taxon>Bacillota</taxon>
        <taxon>Bacilli</taxon>
        <taxon>Lactobacillales</taxon>
        <taxon>Streptococcaceae</taxon>
        <taxon>Pseudolactococcus</taxon>
    </lineage>
</organism>
<dbReference type="InterPro" id="IPR038056">
    <property type="entry name" value="YjbR-like_sf"/>
</dbReference>
<accession>A0A2A5S3H2</accession>
<dbReference type="Proteomes" id="UP000242246">
    <property type="component" value="Unassembled WGS sequence"/>
</dbReference>
<protein>
    <recommendedName>
        <fullName evidence="3">MmcQ/YjbR family DNA-binding protein</fullName>
    </recommendedName>
</protein>
<evidence type="ECO:0008006" key="3">
    <source>
        <dbReference type="Google" id="ProtNLM"/>
    </source>
</evidence>
<evidence type="ECO:0000313" key="1">
    <source>
        <dbReference type="EMBL" id="PCS08025.1"/>
    </source>
</evidence>
<dbReference type="STRING" id="1348632.GCA_001591745_01039"/>
<sequence>MENTEICAYATTLPNAKTDYKAEWGANRLLLDDKMFGLLGTNKVGTRILTLKLLPEDGELLREQYEAITPGYYMNKTHWNSIDLSSDQVSDELIKKMIDTSYYLILKSLTKKRQQEIADGINRGHSS</sequence>
<name>A0A2A5S3H2_9LACT</name>
<dbReference type="PANTHER" id="PTHR35145:SF1">
    <property type="entry name" value="CYTOPLASMIC PROTEIN"/>
    <property type="match status" value="1"/>
</dbReference>
<evidence type="ECO:0000313" key="2">
    <source>
        <dbReference type="Proteomes" id="UP000242246"/>
    </source>
</evidence>
<comment type="caution">
    <text evidence="1">The sequence shown here is derived from an EMBL/GenBank/DDBJ whole genome shotgun (WGS) entry which is preliminary data.</text>
</comment>
<keyword evidence="2" id="KW-1185">Reference proteome</keyword>
<dbReference type="InterPro" id="IPR007351">
    <property type="entry name" value="YjbR"/>
</dbReference>
<dbReference type="PANTHER" id="PTHR35145">
    <property type="entry name" value="CYTOPLASMIC PROTEIN-RELATED"/>
    <property type="match status" value="1"/>
</dbReference>
<dbReference type="AlphaFoldDB" id="A0A2A5S3H2"/>
<dbReference type="EMBL" id="JXJX01000002">
    <property type="protein sequence ID" value="PCS08025.1"/>
    <property type="molecule type" value="Genomic_DNA"/>
</dbReference>